<proteinExistence type="predicted"/>
<dbReference type="InterPro" id="IPR007253">
    <property type="entry name" value="Cell_wall-bd_2"/>
</dbReference>
<evidence type="ECO:0000313" key="5">
    <source>
        <dbReference type="EMBL" id="APM39152.1"/>
    </source>
</evidence>
<keyword evidence="1 2" id="KW-0732">Signal</keyword>
<evidence type="ECO:0000256" key="1">
    <source>
        <dbReference type="ARBA" id="ARBA00022729"/>
    </source>
</evidence>
<accession>A0A1L5F847</accession>
<dbReference type="Pfam" id="PF04122">
    <property type="entry name" value="CW_binding_2"/>
    <property type="match status" value="3"/>
</dbReference>
<dbReference type="SUPFAM" id="SSF49363">
    <property type="entry name" value="Purple acid phosphatase, N-terminal domain"/>
    <property type="match status" value="1"/>
</dbReference>
<evidence type="ECO:0000313" key="6">
    <source>
        <dbReference type="Proteomes" id="UP000184604"/>
    </source>
</evidence>
<dbReference type="RefSeq" id="WP_073538787.1">
    <property type="nucleotide sequence ID" value="NZ_CP018335.1"/>
</dbReference>
<dbReference type="SUPFAM" id="SSF56300">
    <property type="entry name" value="Metallo-dependent phosphatases"/>
    <property type="match status" value="1"/>
</dbReference>
<evidence type="ECO:0008006" key="7">
    <source>
        <dbReference type="Google" id="ProtNLM"/>
    </source>
</evidence>
<dbReference type="InterPro" id="IPR008963">
    <property type="entry name" value="Purple_acid_Pase-like_N"/>
</dbReference>
<dbReference type="Gene3D" id="3.60.21.10">
    <property type="match status" value="1"/>
</dbReference>
<dbReference type="OrthoDB" id="9809781at2"/>
<gene>
    <name evidence="5" type="ORF">BS101_10545</name>
</gene>
<dbReference type="InterPro" id="IPR051922">
    <property type="entry name" value="Bact_Sporulation_Assoc"/>
</dbReference>
<feature type="domain" description="Calcineurin-like phosphoesterase" evidence="3">
    <location>
        <begin position="153"/>
        <end position="362"/>
    </location>
</feature>
<dbReference type="Gene3D" id="3.40.50.12090">
    <property type="match status" value="2"/>
</dbReference>
<dbReference type="PANTHER" id="PTHR30032">
    <property type="entry name" value="N-ACETYLMURAMOYL-L-ALANINE AMIDASE-RELATED"/>
    <property type="match status" value="1"/>
</dbReference>
<dbReference type="GO" id="GO:0046872">
    <property type="term" value="F:metal ion binding"/>
    <property type="evidence" value="ECO:0007669"/>
    <property type="project" value="InterPro"/>
</dbReference>
<dbReference type="PANTHER" id="PTHR30032:SF8">
    <property type="entry name" value="GERMINATION-SPECIFIC N-ACETYLMURAMOYL-L-ALANINE AMIDASE"/>
    <property type="match status" value="1"/>
</dbReference>
<evidence type="ECO:0000256" key="2">
    <source>
        <dbReference type="SAM" id="SignalP"/>
    </source>
</evidence>
<dbReference type="InterPro" id="IPR015914">
    <property type="entry name" value="PAPs_N"/>
</dbReference>
<dbReference type="Pfam" id="PF16656">
    <property type="entry name" value="Pur_ac_phosph_N"/>
    <property type="match status" value="1"/>
</dbReference>
<dbReference type="Gene3D" id="2.60.40.380">
    <property type="entry name" value="Purple acid phosphatase-like, N-terminal"/>
    <property type="match status" value="1"/>
</dbReference>
<dbReference type="Proteomes" id="UP000184604">
    <property type="component" value="Chromosome"/>
</dbReference>
<feature type="signal peptide" evidence="2">
    <location>
        <begin position="1"/>
        <end position="30"/>
    </location>
</feature>
<protein>
    <recommendedName>
        <fullName evidence="7">N-acetylmuramoyl-L-alanine amidase</fullName>
    </recommendedName>
</protein>
<dbReference type="GO" id="GO:0003993">
    <property type="term" value="F:acid phosphatase activity"/>
    <property type="evidence" value="ECO:0007669"/>
    <property type="project" value="InterPro"/>
</dbReference>
<evidence type="ECO:0000259" key="3">
    <source>
        <dbReference type="Pfam" id="PF00149"/>
    </source>
</evidence>
<reference evidence="5 6" key="1">
    <citation type="submission" date="2016-12" db="EMBL/GenBank/DDBJ databases">
        <title>Complete genome sequence of Clostridium kluyveri JZZ isolated from the pit mud of a Chinese flavor liquor-making factory.</title>
        <authorList>
            <person name="Wang Y."/>
        </authorList>
    </citation>
    <scope>NUCLEOTIDE SEQUENCE [LARGE SCALE GENOMIC DNA]</scope>
    <source>
        <strain evidence="5 6">JZZ</strain>
    </source>
</reference>
<dbReference type="InterPro" id="IPR029052">
    <property type="entry name" value="Metallo-depent_PP-like"/>
</dbReference>
<dbReference type="Pfam" id="PF00149">
    <property type="entry name" value="Metallophos"/>
    <property type="match status" value="1"/>
</dbReference>
<dbReference type="EMBL" id="CP018335">
    <property type="protein sequence ID" value="APM39152.1"/>
    <property type="molecule type" value="Genomic_DNA"/>
</dbReference>
<feature type="domain" description="Purple acid phosphatase N-terminal" evidence="4">
    <location>
        <begin position="53"/>
        <end position="145"/>
    </location>
</feature>
<evidence type="ECO:0000259" key="4">
    <source>
        <dbReference type="Pfam" id="PF16656"/>
    </source>
</evidence>
<name>A0A1L5F847_CLOKL</name>
<feature type="chain" id="PRO_5012905297" description="N-acetylmuramoyl-L-alanine amidase" evidence="2">
    <location>
        <begin position="31"/>
        <end position="750"/>
    </location>
</feature>
<organism evidence="5 6">
    <name type="scientific">Clostridium kluyveri</name>
    <dbReference type="NCBI Taxonomy" id="1534"/>
    <lineage>
        <taxon>Bacteria</taxon>
        <taxon>Bacillati</taxon>
        <taxon>Bacillota</taxon>
        <taxon>Clostridia</taxon>
        <taxon>Eubacteriales</taxon>
        <taxon>Clostridiaceae</taxon>
        <taxon>Clostridium</taxon>
    </lineage>
</organism>
<sequence length="750" mass="81313">MKQYAEKISLFFLCFLFVLSSLVIPIPVSAETTTTQSISIDETTASADDTIKDVTLAPGKDQSQLNFTWYSKSASEPQVQLALKSDMSGSEFPIDKAQTFNGEKSNGNDEYISNKVTVTGLKQGVEYVYRIGDGTNWSQVNSCTTQDISSGFNFLLAGDPQIGAGGDLAKDGAGWLDTLNKATNKFSNFSFIMSVGDQVNNGSELNGQSNELEYDEFFKPDQLKNMPVSTIPGNHESYGSGHITHFNLPNMSDKYGIFTDNGYESDKSSGTTGNDYYYVYGNTLFMMLNSNDINAQDHKAFMQEAIAANPNIKWKIAAMHHSIYSSANHETDEDIAARRVTHPEVFEDLGIDVVLSGHDHSYTRTYQMSAGEAVNVEDAKDGKVTDPKGVLYISTNSASGSKYYELQQPDVNNYYEAKKEQDHVPTFSDVNIKDNSFTITTYRTDTMEAIDTYTINKQAFKQVRLGGSNRYETSVKISQNGWTNADSAVLVSGEAFADALSAAPFSKQINAPILLTSNDSLDKNTAAELSRLKVKKAYIIGGTGVVSSPVENSIKTMGINTERISGSDRYATSLAVAKQISSPGQVFIASGNGFADGISISSYAALSGSPILLTDGSQLSDDALQYIKDNKSTPYIIGGTGVINDSIVKNLEAERISGPDRYATNLAVLNKFNDKYNLSNIYLASGSEFADALCGSASAGKENAPVVLLNTNNYSAIKNYVKSKTANTNRIDILGGEGVVSQDIVNQILQ</sequence>
<dbReference type="AlphaFoldDB" id="A0A1L5F847"/>
<dbReference type="InterPro" id="IPR004843">
    <property type="entry name" value="Calcineurin-like_PHP"/>
</dbReference>